<feature type="region of interest" description="Disordered" evidence="3">
    <location>
        <begin position="909"/>
        <end position="938"/>
    </location>
</feature>
<dbReference type="InterPro" id="IPR011990">
    <property type="entry name" value="TPR-like_helical_dom_sf"/>
</dbReference>
<reference evidence="5" key="1">
    <citation type="journal article" date="2021" name="PeerJ">
        <title>Extensive microbial diversity within the chicken gut microbiome revealed by metagenomics and culture.</title>
        <authorList>
            <person name="Gilroy R."/>
            <person name="Ravi A."/>
            <person name="Getino M."/>
            <person name="Pursley I."/>
            <person name="Horton D.L."/>
            <person name="Alikhan N.F."/>
            <person name="Baker D."/>
            <person name="Gharbi K."/>
            <person name="Hall N."/>
            <person name="Watson M."/>
            <person name="Adriaenssens E.M."/>
            <person name="Foster-Nyarko E."/>
            <person name="Jarju S."/>
            <person name="Secka A."/>
            <person name="Antonio M."/>
            <person name="Oren A."/>
            <person name="Chaudhuri R.R."/>
            <person name="La Ragione R."/>
            <person name="Hildebrand F."/>
            <person name="Pallen M.J."/>
        </authorList>
    </citation>
    <scope>NUCLEOTIDE SEQUENCE</scope>
    <source>
        <strain evidence="5">ChiHecolR3B27-1887</strain>
    </source>
</reference>
<dbReference type="Gene3D" id="1.25.40.10">
    <property type="entry name" value="Tetratricopeptide repeat domain"/>
    <property type="match status" value="1"/>
</dbReference>
<evidence type="ECO:0000256" key="1">
    <source>
        <dbReference type="ARBA" id="ARBA00023015"/>
    </source>
</evidence>
<dbReference type="Pfam" id="PF03704">
    <property type="entry name" value="BTAD"/>
    <property type="match status" value="1"/>
</dbReference>
<keyword evidence="2" id="KW-0804">Transcription</keyword>
<organism evidence="5 6">
    <name type="scientific">Candidatus Olsenella stercoravium</name>
    <dbReference type="NCBI Taxonomy" id="2838713"/>
    <lineage>
        <taxon>Bacteria</taxon>
        <taxon>Bacillati</taxon>
        <taxon>Actinomycetota</taxon>
        <taxon>Coriobacteriia</taxon>
        <taxon>Coriobacteriales</taxon>
        <taxon>Atopobiaceae</taxon>
        <taxon>Olsenella</taxon>
    </lineage>
</organism>
<dbReference type="GO" id="GO:0003677">
    <property type="term" value="F:DNA binding"/>
    <property type="evidence" value="ECO:0007669"/>
    <property type="project" value="TreeGrafter"/>
</dbReference>
<sequence>MDSANERGAQAPLAGAQERVAMALFGAGEDGKARMVALCAEPGMGRREVLSGVLALASERGARVIRRDFAHSSAESACRSLVRLAGVLSNPQGPTVLGIEEIPPADEAAVHRLARAAHRMLDSGVSILCTLRPEARQLLEAIPECHVIGSSALTESSVGPSTARRVVELSHGIPRLVSALGRWQEGSGVERIPVAYYDVLGNLIELSLRPSLSDEERRLRLALLLLGKGSADDLVEVVGQSSPEVLSDIHEHAPLFGLAANLACFEGLSEVVPSALVTCLRNAAPACALFPEVAQRCMVVLAKRRALSRAATLARLPECADSLAAVGDLIDDFVDAGEIDLVRRALDVSSALPREELVRRRSIVASLDVRGVCSMAPSGEGPSGGWDSLRLFADARRFLWGKLPDVRDDAPTRRLLDRRLAAHIGACSLMLRGAFSAAQGMLVGVPDDGRGPSVSGALLAIDAEVARVMTGGSTAVGQDGVDAAREFLVRHPLRGLMGYVSIWEIVCALLRPEEGPAELERLVASCERSGDALVQVVALLAGSIADLRGRSAARAQVRASLAETAARGFDADYLLRVAGLIGEVARHLLGDRVEVRPGARGGDDLDSVCSFVRETMLTEGDPSYVSALGDEVPWDALWLVRMLCRGLGSFSEDLAERLPPSWKRAVSSVEPVWPPRAVLPRGRGMAAELRPARPAGLVSISLLGGFSLRVCGQSVPDGMLERRNMKSMLEYLVLHGGYAKRFQIVEQVWPDCDYVSGFNRAYQTTSALRAVVADIDRGVELIVASRTSGEISVNMGVVDCDVSEFRREAREAVDSEDAERSLECARAAERLYAGDLYVPPSDGTGFIAAMRAELRCLYVDAMIEGSAAALSLGHDRSAARLAGNAVLVDNMREDAVTALVRALRACGRGPEAQRQQRSYEQRLARATAGERRGPTPRR</sequence>
<dbReference type="InterPro" id="IPR036388">
    <property type="entry name" value="WH-like_DNA-bd_sf"/>
</dbReference>
<feature type="compositionally biased region" description="Basic and acidic residues" evidence="3">
    <location>
        <begin position="917"/>
        <end position="938"/>
    </location>
</feature>
<feature type="domain" description="Bacterial transcriptional activator" evidence="4">
    <location>
        <begin position="800"/>
        <end position="930"/>
    </location>
</feature>
<evidence type="ECO:0000259" key="4">
    <source>
        <dbReference type="SMART" id="SM01043"/>
    </source>
</evidence>
<name>A0A9D2IPT3_9ACTN</name>
<reference evidence="5" key="2">
    <citation type="submission" date="2021-04" db="EMBL/GenBank/DDBJ databases">
        <authorList>
            <person name="Gilroy R."/>
        </authorList>
    </citation>
    <scope>NUCLEOTIDE SEQUENCE</scope>
    <source>
        <strain evidence="5">ChiHecolR3B27-1887</strain>
    </source>
</reference>
<keyword evidence="1" id="KW-0805">Transcription regulation</keyword>
<dbReference type="AlphaFoldDB" id="A0A9D2IPT3"/>
<protein>
    <submittedName>
        <fullName evidence="5">Bacterial transcriptional activator domain-containing protein</fullName>
    </submittedName>
</protein>
<evidence type="ECO:0000256" key="3">
    <source>
        <dbReference type="SAM" id="MobiDB-lite"/>
    </source>
</evidence>
<evidence type="ECO:0000313" key="5">
    <source>
        <dbReference type="EMBL" id="HIZ18330.1"/>
    </source>
</evidence>
<evidence type="ECO:0000313" key="6">
    <source>
        <dbReference type="Proteomes" id="UP000824029"/>
    </source>
</evidence>
<dbReference type="SMART" id="SM01043">
    <property type="entry name" value="BTAD"/>
    <property type="match status" value="1"/>
</dbReference>
<dbReference type="PANTHER" id="PTHR35807">
    <property type="entry name" value="TRANSCRIPTIONAL REGULATOR REDD-RELATED"/>
    <property type="match status" value="1"/>
</dbReference>
<comment type="caution">
    <text evidence="5">The sequence shown here is derived from an EMBL/GenBank/DDBJ whole genome shotgun (WGS) entry which is preliminary data.</text>
</comment>
<dbReference type="Gene3D" id="1.10.10.10">
    <property type="entry name" value="Winged helix-like DNA-binding domain superfamily/Winged helix DNA-binding domain"/>
    <property type="match status" value="1"/>
</dbReference>
<evidence type="ECO:0000256" key="2">
    <source>
        <dbReference type="ARBA" id="ARBA00023163"/>
    </source>
</evidence>
<dbReference type="InterPro" id="IPR005158">
    <property type="entry name" value="BTAD"/>
</dbReference>
<dbReference type="PANTHER" id="PTHR35807:SF1">
    <property type="entry name" value="TRANSCRIPTIONAL REGULATOR REDD"/>
    <property type="match status" value="1"/>
</dbReference>
<dbReference type="SUPFAM" id="SSF48452">
    <property type="entry name" value="TPR-like"/>
    <property type="match status" value="1"/>
</dbReference>
<dbReference type="GO" id="GO:0006355">
    <property type="term" value="P:regulation of DNA-templated transcription"/>
    <property type="evidence" value="ECO:0007669"/>
    <property type="project" value="TreeGrafter"/>
</dbReference>
<dbReference type="InterPro" id="IPR051677">
    <property type="entry name" value="AfsR-DnrI-RedD_regulator"/>
</dbReference>
<gene>
    <name evidence="5" type="ORF">IAA22_04375</name>
</gene>
<accession>A0A9D2IPT3</accession>
<dbReference type="EMBL" id="DXBZ01000079">
    <property type="protein sequence ID" value="HIZ18330.1"/>
    <property type="molecule type" value="Genomic_DNA"/>
</dbReference>
<proteinExistence type="predicted"/>
<dbReference type="Proteomes" id="UP000824029">
    <property type="component" value="Unassembled WGS sequence"/>
</dbReference>